<dbReference type="SUPFAM" id="SSF54001">
    <property type="entry name" value="Cysteine proteinases"/>
    <property type="match status" value="1"/>
</dbReference>
<evidence type="ECO:0000256" key="1">
    <source>
        <dbReference type="SAM" id="MobiDB-lite"/>
    </source>
</evidence>
<comment type="caution">
    <text evidence="2">The sequence shown here is derived from an EMBL/GenBank/DDBJ whole genome shotgun (WGS) entry which is preliminary data.</text>
</comment>
<accession>A0A944M902</accession>
<dbReference type="AlphaFoldDB" id="A0A944M902"/>
<gene>
    <name evidence="2" type="ORF">KME65_14575</name>
</gene>
<sequence length="319" mass="36708">MKKIGQKIMQWIAEWLTKESPPSTSPLCDFNRLSYELRPADVLLVEGRSRVSNVIKTITQSTWTHSALYIGRIYDIRDPQLQQRVRMAYQGDLSEQLMVEALLGEGTIIAPLSKYRKDHLRICRPAGLEPEDAHKVVAHAIKHIGFDYDVRHLLDLARFFFPWAILPRRWRSSLFEHNAGSPTRTVCSSLLASAFNNVNFPILPFIDRDEDGSLRFFKRNPRLFTPKDFDYSPYFDIIKYPFLGLDDLGVYRRLPWCDDTILYNDNERAFVASTKIDEASCDDDQTLAGGGDRIRDKQAQAEQDGPDQPIANNLREANR</sequence>
<protein>
    <recommendedName>
        <fullName evidence="4">Lipo-like protein</fullName>
    </recommendedName>
</protein>
<evidence type="ECO:0000313" key="2">
    <source>
        <dbReference type="EMBL" id="MBT2990176.1"/>
    </source>
</evidence>
<dbReference type="Proteomes" id="UP000770889">
    <property type="component" value="Unassembled WGS sequence"/>
</dbReference>
<dbReference type="InterPro" id="IPR038765">
    <property type="entry name" value="Papain-like_cys_pep_sf"/>
</dbReference>
<dbReference type="Gene3D" id="3.90.1720.10">
    <property type="entry name" value="endopeptidase domain like (from Nostoc punctiforme)"/>
    <property type="match status" value="1"/>
</dbReference>
<dbReference type="Pfam" id="PF05708">
    <property type="entry name" value="Peptidase_C92"/>
    <property type="match status" value="1"/>
</dbReference>
<organism evidence="2 3">
    <name type="scientific">Candidatus Thiodiazotropha taylori</name>
    <dbReference type="NCBI Taxonomy" id="2792791"/>
    <lineage>
        <taxon>Bacteria</taxon>
        <taxon>Pseudomonadati</taxon>
        <taxon>Pseudomonadota</taxon>
        <taxon>Gammaproteobacteria</taxon>
        <taxon>Chromatiales</taxon>
        <taxon>Sedimenticolaceae</taxon>
        <taxon>Candidatus Thiodiazotropha</taxon>
    </lineage>
</organism>
<evidence type="ECO:0000313" key="3">
    <source>
        <dbReference type="Proteomes" id="UP000770889"/>
    </source>
</evidence>
<name>A0A944M902_9GAMM</name>
<evidence type="ECO:0008006" key="4">
    <source>
        <dbReference type="Google" id="ProtNLM"/>
    </source>
</evidence>
<feature type="region of interest" description="Disordered" evidence="1">
    <location>
        <begin position="287"/>
        <end position="319"/>
    </location>
</feature>
<dbReference type="EMBL" id="JAHHGM010000014">
    <property type="protein sequence ID" value="MBT2990176.1"/>
    <property type="molecule type" value="Genomic_DNA"/>
</dbReference>
<dbReference type="InterPro" id="IPR024453">
    <property type="entry name" value="Peptidase_C92"/>
</dbReference>
<proteinExistence type="predicted"/>
<reference evidence="2 3" key="1">
    <citation type="submission" date="2021-05" db="EMBL/GenBank/DDBJ databases">
        <title>Genetic and Functional Diversity in Clade A Lucinid endosymbionts from the Bahamas.</title>
        <authorList>
            <person name="Giani N.M."/>
            <person name="Engel A.S."/>
            <person name="Campbell B.J."/>
        </authorList>
    </citation>
    <scope>NUCLEOTIDE SEQUENCE [LARGE SCALE GENOMIC DNA]</scope>
    <source>
        <strain evidence="2">LUC16012Gg_MoonRockCtena</strain>
    </source>
</reference>